<evidence type="ECO:0000256" key="5">
    <source>
        <dbReference type="ARBA" id="ARBA00022839"/>
    </source>
</evidence>
<dbReference type="InterPro" id="IPR003761">
    <property type="entry name" value="Exonuc_VII_S"/>
</dbReference>
<dbReference type="NCBIfam" id="TIGR01280">
    <property type="entry name" value="xseB"/>
    <property type="match status" value="1"/>
</dbReference>
<dbReference type="EMBL" id="DSGB01000002">
    <property type="protein sequence ID" value="HER95290.1"/>
    <property type="molecule type" value="Genomic_DNA"/>
</dbReference>
<evidence type="ECO:0000256" key="4">
    <source>
        <dbReference type="ARBA" id="ARBA00022801"/>
    </source>
</evidence>
<dbReference type="PIRSF" id="PIRSF006488">
    <property type="entry name" value="Exonuc_VII_S"/>
    <property type="match status" value="1"/>
</dbReference>
<dbReference type="SUPFAM" id="SSF116842">
    <property type="entry name" value="XseB-like"/>
    <property type="match status" value="1"/>
</dbReference>
<evidence type="ECO:0000256" key="2">
    <source>
        <dbReference type="ARBA" id="ARBA00022490"/>
    </source>
</evidence>
<comment type="subunit">
    <text evidence="6">Heterooligomer composed of large and small subunits.</text>
</comment>
<proteinExistence type="inferred from homology"/>
<accession>A0A7V2AZ35</accession>
<comment type="caution">
    <text evidence="7">The sequence shown here is derived from an EMBL/GenBank/DDBJ whole genome shotgun (WGS) entry which is preliminary data.</text>
</comment>
<name>A0A7V2AZ35_RHOMR</name>
<dbReference type="HAMAP" id="MF_00337">
    <property type="entry name" value="Exonuc_7_S"/>
    <property type="match status" value="1"/>
</dbReference>
<dbReference type="EC" id="3.1.11.6" evidence="6"/>
<keyword evidence="4 6" id="KW-0378">Hydrolase</keyword>
<dbReference type="GO" id="GO:0009318">
    <property type="term" value="C:exodeoxyribonuclease VII complex"/>
    <property type="evidence" value="ECO:0007669"/>
    <property type="project" value="UniProtKB-UniRule"/>
</dbReference>
<dbReference type="PANTHER" id="PTHR34137:SF1">
    <property type="entry name" value="EXODEOXYRIBONUCLEASE 7 SMALL SUBUNIT"/>
    <property type="match status" value="1"/>
</dbReference>
<evidence type="ECO:0000256" key="6">
    <source>
        <dbReference type="HAMAP-Rule" id="MF_00337"/>
    </source>
</evidence>
<dbReference type="AlphaFoldDB" id="A0A7V2AZ35"/>
<comment type="function">
    <text evidence="6">Bidirectionally degrades single-stranded DNA into large acid-insoluble oligonucleotides, which are then degraded further into small acid-soluble oligonucleotides.</text>
</comment>
<evidence type="ECO:0000256" key="1">
    <source>
        <dbReference type="ARBA" id="ARBA00009998"/>
    </source>
</evidence>
<dbReference type="Pfam" id="PF02609">
    <property type="entry name" value="Exonuc_VII_S"/>
    <property type="match status" value="1"/>
</dbReference>
<organism evidence="7">
    <name type="scientific">Rhodothermus marinus</name>
    <name type="common">Rhodothermus obamensis</name>
    <dbReference type="NCBI Taxonomy" id="29549"/>
    <lineage>
        <taxon>Bacteria</taxon>
        <taxon>Pseudomonadati</taxon>
        <taxon>Rhodothermota</taxon>
        <taxon>Rhodothermia</taxon>
        <taxon>Rhodothermales</taxon>
        <taxon>Rhodothermaceae</taxon>
        <taxon>Rhodothermus</taxon>
    </lineage>
</organism>
<gene>
    <name evidence="6" type="primary">xseB</name>
    <name evidence="7" type="ORF">ENO59_02025</name>
</gene>
<evidence type="ECO:0000313" key="7">
    <source>
        <dbReference type="EMBL" id="HER95290.1"/>
    </source>
</evidence>
<comment type="subcellular location">
    <subcellularLocation>
        <location evidence="6">Cytoplasm</location>
    </subcellularLocation>
</comment>
<protein>
    <recommendedName>
        <fullName evidence="6">Exodeoxyribonuclease 7 small subunit</fullName>
        <ecNumber evidence="6">3.1.11.6</ecNumber>
    </recommendedName>
    <alternativeName>
        <fullName evidence="6">Exodeoxyribonuclease VII small subunit</fullName>
        <shortName evidence="6">Exonuclease VII small subunit</shortName>
    </alternativeName>
</protein>
<keyword evidence="3 6" id="KW-0540">Nuclease</keyword>
<comment type="catalytic activity">
    <reaction evidence="6">
        <text>Exonucleolytic cleavage in either 5'- to 3'- or 3'- to 5'-direction to yield nucleoside 5'-phosphates.</text>
        <dbReference type="EC" id="3.1.11.6"/>
    </reaction>
</comment>
<reference evidence="7" key="1">
    <citation type="journal article" date="2020" name="mSystems">
        <title>Genome- and Community-Level Interaction Insights into Carbon Utilization and Element Cycling Functions of Hydrothermarchaeota in Hydrothermal Sediment.</title>
        <authorList>
            <person name="Zhou Z."/>
            <person name="Liu Y."/>
            <person name="Xu W."/>
            <person name="Pan J."/>
            <person name="Luo Z.H."/>
            <person name="Li M."/>
        </authorList>
    </citation>
    <scope>NUCLEOTIDE SEQUENCE [LARGE SCALE GENOMIC DNA]</scope>
    <source>
        <strain evidence="7">SpSt-143</strain>
    </source>
</reference>
<comment type="similarity">
    <text evidence="1 6">Belongs to the XseB family.</text>
</comment>
<sequence>MAEATNLSFEAALERLEEIVRLLENGQLALEDSISAYEEGMRLARYCLTQLRAAELRIQELSVDGKDVLE</sequence>
<dbReference type="GO" id="GO:0006308">
    <property type="term" value="P:DNA catabolic process"/>
    <property type="evidence" value="ECO:0007669"/>
    <property type="project" value="UniProtKB-UniRule"/>
</dbReference>
<dbReference type="PANTHER" id="PTHR34137">
    <property type="entry name" value="EXODEOXYRIBONUCLEASE 7 SMALL SUBUNIT"/>
    <property type="match status" value="1"/>
</dbReference>
<keyword evidence="2 6" id="KW-0963">Cytoplasm</keyword>
<keyword evidence="5 6" id="KW-0269">Exonuclease</keyword>
<dbReference type="NCBIfam" id="NF002140">
    <property type="entry name" value="PRK00977.1-4"/>
    <property type="match status" value="1"/>
</dbReference>
<dbReference type="GO" id="GO:0008855">
    <property type="term" value="F:exodeoxyribonuclease VII activity"/>
    <property type="evidence" value="ECO:0007669"/>
    <property type="project" value="UniProtKB-UniRule"/>
</dbReference>
<dbReference type="Gene3D" id="1.10.287.1040">
    <property type="entry name" value="Exonuclease VII, small subunit"/>
    <property type="match status" value="1"/>
</dbReference>
<dbReference type="GO" id="GO:0005829">
    <property type="term" value="C:cytosol"/>
    <property type="evidence" value="ECO:0007669"/>
    <property type="project" value="TreeGrafter"/>
</dbReference>
<dbReference type="InterPro" id="IPR037004">
    <property type="entry name" value="Exonuc_VII_ssu_sf"/>
</dbReference>
<evidence type="ECO:0000256" key="3">
    <source>
        <dbReference type="ARBA" id="ARBA00022722"/>
    </source>
</evidence>